<dbReference type="InterPro" id="IPR036812">
    <property type="entry name" value="NAD(P)_OxRdtase_dom_sf"/>
</dbReference>
<proteinExistence type="predicted"/>
<name>A0A4U6QP01_9ACTN</name>
<evidence type="ECO:0000259" key="1">
    <source>
        <dbReference type="Pfam" id="PF00248"/>
    </source>
</evidence>
<evidence type="ECO:0000313" key="2">
    <source>
        <dbReference type="EMBL" id="TKV62191.1"/>
    </source>
</evidence>
<dbReference type="EMBL" id="SZZH01000001">
    <property type="protein sequence ID" value="TKV62191.1"/>
    <property type="molecule type" value="Genomic_DNA"/>
</dbReference>
<feature type="domain" description="NADP-dependent oxidoreductase" evidence="1">
    <location>
        <begin position="5"/>
        <end position="296"/>
    </location>
</feature>
<dbReference type="Gene3D" id="3.20.20.100">
    <property type="entry name" value="NADP-dependent oxidoreductase domain"/>
    <property type="match status" value="1"/>
</dbReference>
<gene>
    <name evidence="2" type="ORF">FDO65_06145</name>
</gene>
<dbReference type="OrthoDB" id="9768793at2"/>
<dbReference type="AlphaFoldDB" id="A0A4U6QP01"/>
<dbReference type="Pfam" id="PF00248">
    <property type="entry name" value="Aldo_ket_red"/>
    <property type="match status" value="1"/>
</dbReference>
<accession>A0A4U6QP01</accession>
<dbReference type="PANTHER" id="PTHR43364:SF6">
    <property type="entry name" value="OXIDOREDUCTASE-RELATED"/>
    <property type="match status" value="1"/>
</dbReference>
<dbReference type="Proteomes" id="UP000306985">
    <property type="component" value="Unassembled WGS sequence"/>
</dbReference>
<dbReference type="InterPro" id="IPR050523">
    <property type="entry name" value="AKR_Detox_Biosynth"/>
</dbReference>
<dbReference type="SUPFAM" id="SSF51430">
    <property type="entry name" value="NAD(P)-linked oxidoreductase"/>
    <property type="match status" value="1"/>
</dbReference>
<sequence>MYFGTRTPENHAWALLDQYVAAGGTWLDTADNYAFWADPSGLGGASERVVGSWLRVNHGAPVKVATKVRWAPLVPHRWPESAAGLSAPAVRRAVEGSLDRLGLDAVDLLWAHGEDRDVPLSEVVGVFGDLVAEGRARRLGAANHAAWRVERARALAVATGRETFSALQLRHSLLQPRPGAGLPDSGHRLLADEDLDLAQDAGLAVWAYTPLLNGAYSRSDKPLPAAYDHPGTRAVSAVLDDVTAETGATRHQVVLAWLRAQGITPLVGVSTPGQLAEALDGRALQLSADHLARFAAAR</sequence>
<comment type="caution">
    <text evidence="2">The sequence shown here is derived from an EMBL/GenBank/DDBJ whole genome shotgun (WGS) entry which is preliminary data.</text>
</comment>
<dbReference type="GO" id="GO:0005829">
    <property type="term" value="C:cytosol"/>
    <property type="evidence" value="ECO:0007669"/>
    <property type="project" value="TreeGrafter"/>
</dbReference>
<evidence type="ECO:0000313" key="3">
    <source>
        <dbReference type="Proteomes" id="UP000306985"/>
    </source>
</evidence>
<keyword evidence="3" id="KW-1185">Reference proteome</keyword>
<protein>
    <submittedName>
        <fullName evidence="2">Aldo/keto reductase</fullName>
    </submittedName>
</protein>
<dbReference type="PANTHER" id="PTHR43364">
    <property type="entry name" value="NADH-SPECIFIC METHYLGLYOXAL REDUCTASE-RELATED"/>
    <property type="match status" value="1"/>
</dbReference>
<dbReference type="InterPro" id="IPR023210">
    <property type="entry name" value="NADP_OxRdtase_dom"/>
</dbReference>
<reference evidence="2 3" key="1">
    <citation type="submission" date="2019-05" db="EMBL/GenBank/DDBJ databases">
        <title>Nakamurella sp. N5BH11, whole genome shotgun sequence.</title>
        <authorList>
            <person name="Tuo L."/>
        </authorList>
    </citation>
    <scope>NUCLEOTIDE SEQUENCE [LARGE SCALE GENOMIC DNA]</scope>
    <source>
        <strain evidence="2 3">N5BH11</strain>
    </source>
</reference>
<organism evidence="2 3">
    <name type="scientific">Nakamurella flava</name>
    <dbReference type="NCBI Taxonomy" id="2576308"/>
    <lineage>
        <taxon>Bacteria</taxon>
        <taxon>Bacillati</taxon>
        <taxon>Actinomycetota</taxon>
        <taxon>Actinomycetes</taxon>
        <taxon>Nakamurellales</taxon>
        <taxon>Nakamurellaceae</taxon>
        <taxon>Nakamurella</taxon>
    </lineage>
</organism>